<dbReference type="InterPro" id="IPR036217">
    <property type="entry name" value="MethylDNA_cys_MeTrfase_DNAb"/>
</dbReference>
<dbReference type="GO" id="GO:0003908">
    <property type="term" value="F:methylated-DNA-[protein]-cysteine S-methyltransferase activity"/>
    <property type="evidence" value="ECO:0007669"/>
    <property type="project" value="UniProtKB-EC"/>
</dbReference>
<dbReference type="EC" id="2.1.1.63" evidence="3"/>
<dbReference type="SUPFAM" id="SSF46767">
    <property type="entry name" value="Methylated DNA-protein cysteine methyltransferase, C-terminal domain"/>
    <property type="match status" value="1"/>
</dbReference>
<organism evidence="12 13">
    <name type="scientific">Actinokineospora fastidiosa</name>
    <dbReference type="NCBI Taxonomy" id="1816"/>
    <lineage>
        <taxon>Bacteria</taxon>
        <taxon>Bacillati</taxon>
        <taxon>Actinomycetota</taxon>
        <taxon>Actinomycetes</taxon>
        <taxon>Pseudonocardiales</taxon>
        <taxon>Pseudonocardiaceae</taxon>
        <taxon>Actinokineospora</taxon>
    </lineage>
</organism>
<accession>A0A918GS40</accession>
<dbReference type="GO" id="GO:0006355">
    <property type="term" value="P:regulation of DNA-templated transcription"/>
    <property type="evidence" value="ECO:0007669"/>
    <property type="project" value="InterPro"/>
</dbReference>
<evidence type="ECO:0000256" key="7">
    <source>
        <dbReference type="ARBA" id="ARBA00023159"/>
    </source>
</evidence>
<comment type="catalytic activity">
    <reaction evidence="9">
        <text>a 6-O-methyl-2'-deoxyguanosine in DNA + L-cysteinyl-[protein] = S-methyl-L-cysteinyl-[protein] + a 2'-deoxyguanosine in DNA</text>
        <dbReference type="Rhea" id="RHEA:24000"/>
        <dbReference type="Rhea" id="RHEA-COMP:10131"/>
        <dbReference type="Rhea" id="RHEA-COMP:10132"/>
        <dbReference type="Rhea" id="RHEA-COMP:11367"/>
        <dbReference type="Rhea" id="RHEA-COMP:11368"/>
        <dbReference type="ChEBI" id="CHEBI:29950"/>
        <dbReference type="ChEBI" id="CHEBI:82612"/>
        <dbReference type="ChEBI" id="CHEBI:85445"/>
        <dbReference type="ChEBI" id="CHEBI:85448"/>
        <dbReference type="EC" id="2.1.1.63"/>
    </reaction>
</comment>
<evidence type="ECO:0000313" key="12">
    <source>
        <dbReference type="EMBL" id="GGS58052.1"/>
    </source>
</evidence>
<dbReference type="GO" id="GO:0003677">
    <property type="term" value="F:DNA binding"/>
    <property type="evidence" value="ECO:0007669"/>
    <property type="project" value="InterPro"/>
</dbReference>
<dbReference type="InterPro" id="IPR004026">
    <property type="entry name" value="Ada_DNA_repair_Zn-bd"/>
</dbReference>
<reference evidence="12" key="2">
    <citation type="submission" date="2020-09" db="EMBL/GenBank/DDBJ databases">
        <authorList>
            <person name="Sun Q."/>
            <person name="Ohkuma M."/>
        </authorList>
    </citation>
    <scope>NUCLEOTIDE SEQUENCE</scope>
    <source>
        <strain evidence="12">JCM 3276</strain>
    </source>
</reference>
<dbReference type="Pfam" id="PF01035">
    <property type="entry name" value="DNA_binding_1"/>
    <property type="match status" value="1"/>
</dbReference>
<comment type="caution">
    <text evidence="12">The sequence shown here is derived from an EMBL/GenBank/DDBJ whole genome shotgun (WGS) entry which is preliminary data.</text>
</comment>
<keyword evidence="8" id="KW-0234">DNA repair</keyword>
<evidence type="ECO:0000256" key="1">
    <source>
        <dbReference type="ARBA" id="ARBA00001286"/>
    </source>
</evidence>
<evidence type="ECO:0000256" key="3">
    <source>
        <dbReference type="ARBA" id="ARBA00011918"/>
    </source>
</evidence>
<dbReference type="PANTHER" id="PTHR10815:SF13">
    <property type="entry name" value="METHYLATED-DNA--PROTEIN-CYSTEINE METHYLTRANSFERASE"/>
    <property type="match status" value="1"/>
</dbReference>
<evidence type="ECO:0000259" key="10">
    <source>
        <dbReference type="Pfam" id="PF01035"/>
    </source>
</evidence>
<protein>
    <recommendedName>
        <fullName evidence="3">methylated-DNA--[protein]-cysteine S-methyltransferase</fullName>
        <ecNumber evidence="3">2.1.1.63</ecNumber>
    </recommendedName>
</protein>
<gene>
    <name evidence="12" type="ORF">GCM10010171_61390</name>
</gene>
<keyword evidence="5" id="KW-0808">Transferase</keyword>
<dbReference type="InterPro" id="IPR035451">
    <property type="entry name" value="Ada-like_dom_sf"/>
</dbReference>
<dbReference type="RefSeq" id="WP_189214103.1">
    <property type="nucleotide sequence ID" value="NZ_BMRB01000009.1"/>
</dbReference>
<evidence type="ECO:0000256" key="6">
    <source>
        <dbReference type="ARBA" id="ARBA00022763"/>
    </source>
</evidence>
<feature type="domain" description="Methylated-DNA-[protein]-cysteine S-methyltransferase DNA binding" evidence="10">
    <location>
        <begin position="106"/>
        <end position="186"/>
    </location>
</feature>
<keyword evidence="7" id="KW-0010">Activator</keyword>
<dbReference type="Proteomes" id="UP000660680">
    <property type="component" value="Unassembled WGS sequence"/>
</dbReference>
<keyword evidence="6" id="KW-0227">DNA damage</keyword>
<dbReference type="InterPro" id="IPR036388">
    <property type="entry name" value="WH-like_DNA-bd_sf"/>
</dbReference>
<dbReference type="FunFam" id="1.10.10.10:FF:000214">
    <property type="entry name" value="Methylated-DNA--protein-cysteine methyltransferase"/>
    <property type="match status" value="1"/>
</dbReference>
<dbReference type="PANTHER" id="PTHR10815">
    <property type="entry name" value="METHYLATED-DNA--PROTEIN-CYSTEINE METHYLTRANSFERASE"/>
    <property type="match status" value="1"/>
</dbReference>
<dbReference type="GO" id="GO:0008270">
    <property type="term" value="F:zinc ion binding"/>
    <property type="evidence" value="ECO:0007669"/>
    <property type="project" value="InterPro"/>
</dbReference>
<dbReference type="Gene3D" id="3.40.10.10">
    <property type="entry name" value="DNA Methylphosphotriester Repair Domain"/>
    <property type="match status" value="1"/>
</dbReference>
<feature type="domain" description="Ada DNA repair metal-binding" evidence="11">
    <location>
        <begin position="197"/>
        <end position="248"/>
    </location>
</feature>
<evidence type="ECO:0000256" key="4">
    <source>
        <dbReference type="ARBA" id="ARBA00022603"/>
    </source>
</evidence>
<evidence type="ECO:0000259" key="11">
    <source>
        <dbReference type="Pfam" id="PF02805"/>
    </source>
</evidence>
<dbReference type="Pfam" id="PF02805">
    <property type="entry name" value="Ada_Zn_binding"/>
    <property type="match status" value="1"/>
</dbReference>
<dbReference type="EMBL" id="BMRB01000009">
    <property type="protein sequence ID" value="GGS58052.1"/>
    <property type="molecule type" value="Genomic_DNA"/>
</dbReference>
<dbReference type="CDD" id="cd06445">
    <property type="entry name" value="ATase"/>
    <property type="match status" value="1"/>
</dbReference>
<evidence type="ECO:0000256" key="9">
    <source>
        <dbReference type="ARBA" id="ARBA00049348"/>
    </source>
</evidence>
<name>A0A918GS40_9PSEU</name>
<dbReference type="NCBIfam" id="TIGR00589">
    <property type="entry name" value="ogt"/>
    <property type="match status" value="1"/>
</dbReference>
<dbReference type="GO" id="GO:0032259">
    <property type="term" value="P:methylation"/>
    <property type="evidence" value="ECO:0007669"/>
    <property type="project" value="UniProtKB-KW"/>
</dbReference>
<sequence length="254" mass="27581">MTTEDPFAFGDLTEEPPRSLVDLVYASWVAVPGPLGEVFLAFTRQGVEYARPAAALPDGDGGFRAAYRARFGRPLRRADAPPAGVLAALSGRPSRALRLHLPGLSDFERAVLAATRRIPAGQTRPYNWVAAQIGRPRAVRAVGTALGNNPVPLLVPCHRVTKATGEPGGYVFGPAMKERLLRAERVNLDEVGDLARHRVFFIGSDTTRIVCYPTCANARRITERHRRGFRTVEEARAHGYRPCKHCAPAAAAPA</sequence>
<evidence type="ECO:0000256" key="8">
    <source>
        <dbReference type="ARBA" id="ARBA00023204"/>
    </source>
</evidence>
<dbReference type="AlphaFoldDB" id="A0A918GS40"/>
<dbReference type="Gene3D" id="1.10.10.10">
    <property type="entry name" value="Winged helix-like DNA-binding domain superfamily/Winged helix DNA-binding domain"/>
    <property type="match status" value="1"/>
</dbReference>
<evidence type="ECO:0000313" key="13">
    <source>
        <dbReference type="Proteomes" id="UP000660680"/>
    </source>
</evidence>
<comment type="catalytic activity">
    <reaction evidence="1">
        <text>a 4-O-methyl-thymidine in DNA + L-cysteinyl-[protein] = a thymidine in DNA + S-methyl-L-cysteinyl-[protein]</text>
        <dbReference type="Rhea" id="RHEA:53428"/>
        <dbReference type="Rhea" id="RHEA-COMP:10131"/>
        <dbReference type="Rhea" id="RHEA-COMP:10132"/>
        <dbReference type="Rhea" id="RHEA-COMP:13555"/>
        <dbReference type="Rhea" id="RHEA-COMP:13556"/>
        <dbReference type="ChEBI" id="CHEBI:29950"/>
        <dbReference type="ChEBI" id="CHEBI:82612"/>
        <dbReference type="ChEBI" id="CHEBI:137386"/>
        <dbReference type="ChEBI" id="CHEBI:137387"/>
        <dbReference type="EC" id="2.1.1.63"/>
    </reaction>
</comment>
<proteinExistence type="inferred from homology"/>
<evidence type="ECO:0000256" key="5">
    <source>
        <dbReference type="ARBA" id="ARBA00022679"/>
    </source>
</evidence>
<comment type="similarity">
    <text evidence="2">Belongs to the MGMT family.</text>
</comment>
<evidence type="ECO:0000256" key="2">
    <source>
        <dbReference type="ARBA" id="ARBA00008711"/>
    </source>
</evidence>
<dbReference type="SUPFAM" id="SSF57884">
    <property type="entry name" value="Ada DNA repair protein, N-terminal domain (N-Ada 10)"/>
    <property type="match status" value="1"/>
</dbReference>
<keyword evidence="13" id="KW-1185">Reference proteome</keyword>
<keyword evidence="4" id="KW-0489">Methyltransferase</keyword>
<dbReference type="GO" id="GO:0006281">
    <property type="term" value="P:DNA repair"/>
    <property type="evidence" value="ECO:0007669"/>
    <property type="project" value="UniProtKB-KW"/>
</dbReference>
<reference evidence="12" key="1">
    <citation type="journal article" date="2014" name="Int. J. Syst. Evol. Microbiol.">
        <title>Complete genome sequence of Corynebacterium casei LMG S-19264T (=DSM 44701T), isolated from a smear-ripened cheese.</title>
        <authorList>
            <consortium name="US DOE Joint Genome Institute (JGI-PGF)"/>
            <person name="Walter F."/>
            <person name="Albersmeier A."/>
            <person name="Kalinowski J."/>
            <person name="Ruckert C."/>
        </authorList>
    </citation>
    <scope>NUCLEOTIDE SEQUENCE</scope>
    <source>
        <strain evidence="12">JCM 3276</strain>
    </source>
</reference>
<dbReference type="InterPro" id="IPR014048">
    <property type="entry name" value="MethylDNA_cys_MeTrfase_DNA-bd"/>
</dbReference>